<dbReference type="Pfam" id="PF00400">
    <property type="entry name" value="WD40"/>
    <property type="match status" value="1"/>
</dbReference>
<dbReference type="EMBL" id="MPUH01002580">
    <property type="protein sequence ID" value="OMJ64997.1"/>
    <property type="molecule type" value="Genomic_DNA"/>
</dbReference>
<protein>
    <submittedName>
        <fullName evidence="3">Uncharacterized protein</fullName>
    </submittedName>
</protein>
<dbReference type="PANTHER" id="PTHR22847:SF637">
    <property type="entry name" value="WD REPEAT DOMAIN 5B"/>
    <property type="match status" value="1"/>
</dbReference>
<reference evidence="3 4" key="1">
    <citation type="submission" date="2016-11" db="EMBL/GenBank/DDBJ databases">
        <title>The macronuclear genome of Stentor coeruleus: a giant cell with tiny introns.</title>
        <authorList>
            <person name="Slabodnick M."/>
            <person name="Ruby J.G."/>
            <person name="Reiff S.B."/>
            <person name="Swart E.C."/>
            <person name="Gosai S."/>
            <person name="Prabakaran S."/>
            <person name="Witkowska E."/>
            <person name="Larue G.E."/>
            <person name="Fisher S."/>
            <person name="Freeman R.M."/>
            <person name="Gunawardena J."/>
            <person name="Chu W."/>
            <person name="Stover N.A."/>
            <person name="Gregory B.D."/>
            <person name="Nowacki M."/>
            <person name="Derisi J."/>
            <person name="Roy S.W."/>
            <person name="Marshall W.F."/>
            <person name="Sood P."/>
        </authorList>
    </citation>
    <scope>NUCLEOTIDE SEQUENCE [LARGE SCALE GENOMIC DNA]</scope>
    <source>
        <strain evidence="3">WM001</strain>
    </source>
</reference>
<dbReference type="Gene3D" id="2.130.10.10">
    <property type="entry name" value="YVTN repeat-like/Quinoprotein amine dehydrogenase"/>
    <property type="match status" value="1"/>
</dbReference>
<evidence type="ECO:0000313" key="4">
    <source>
        <dbReference type="Proteomes" id="UP000187209"/>
    </source>
</evidence>
<dbReference type="PANTHER" id="PTHR22847">
    <property type="entry name" value="WD40 REPEAT PROTEIN"/>
    <property type="match status" value="1"/>
</dbReference>
<evidence type="ECO:0000256" key="2">
    <source>
        <dbReference type="ARBA" id="ARBA00022737"/>
    </source>
</evidence>
<evidence type="ECO:0000313" key="3">
    <source>
        <dbReference type="EMBL" id="OMJ64997.1"/>
    </source>
</evidence>
<accession>A0A1R2AKE5</accession>
<gene>
    <name evidence="3" type="ORF">SteCoe_39974</name>
</gene>
<comment type="caution">
    <text evidence="3">The sequence shown here is derived from an EMBL/GenBank/DDBJ whole genome shotgun (WGS) entry which is preliminary data.</text>
</comment>
<dbReference type="GO" id="GO:0048188">
    <property type="term" value="C:Set1C/COMPASS complex"/>
    <property type="evidence" value="ECO:0007669"/>
    <property type="project" value="TreeGrafter"/>
</dbReference>
<dbReference type="SMART" id="SM00320">
    <property type="entry name" value="WD40"/>
    <property type="match status" value="1"/>
</dbReference>
<dbReference type="GO" id="GO:0042393">
    <property type="term" value="F:histone binding"/>
    <property type="evidence" value="ECO:0007669"/>
    <property type="project" value="TreeGrafter"/>
</dbReference>
<keyword evidence="4" id="KW-1185">Reference proteome</keyword>
<keyword evidence="1" id="KW-0853">WD repeat</keyword>
<dbReference type="Proteomes" id="UP000187209">
    <property type="component" value="Unassembled WGS sequence"/>
</dbReference>
<dbReference type="AlphaFoldDB" id="A0A1R2AKE5"/>
<dbReference type="InterPro" id="IPR015943">
    <property type="entry name" value="WD40/YVTN_repeat-like_dom_sf"/>
</dbReference>
<organism evidence="3 4">
    <name type="scientific">Stentor coeruleus</name>
    <dbReference type="NCBI Taxonomy" id="5963"/>
    <lineage>
        <taxon>Eukaryota</taxon>
        <taxon>Sar</taxon>
        <taxon>Alveolata</taxon>
        <taxon>Ciliophora</taxon>
        <taxon>Postciliodesmatophora</taxon>
        <taxon>Heterotrichea</taxon>
        <taxon>Heterotrichida</taxon>
        <taxon>Stentoridae</taxon>
        <taxon>Stentor</taxon>
    </lineage>
</organism>
<keyword evidence="2" id="KW-0677">Repeat</keyword>
<dbReference type="InterPro" id="IPR001680">
    <property type="entry name" value="WD40_rpt"/>
</dbReference>
<dbReference type="SUPFAM" id="SSF50978">
    <property type="entry name" value="WD40 repeat-like"/>
    <property type="match status" value="1"/>
</dbReference>
<dbReference type="OrthoDB" id="406225at2759"/>
<evidence type="ECO:0000256" key="1">
    <source>
        <dbReference type="ARBA" id="ARBA00022574"/>
    </source>
</evidence>
<dbReference type="InterPro" id="IPR036322">
    <property type="entry name" value="WD40_repeat_dom_sf"/>
</dbReference>
<proteinExistence type="predicted"/>
<sequence>MNVPHYSIRLFSNDEKFCVTSFKSEIQVWNLLEKRQEAVLEGHTSGVSSVAITSDNRLVVSGSGLRDFSDGTVRVWNSLNQNMVIRNNDIFIPIPSKLENKVYLSTAYGFSTLNLDEKKINHEFFFDKKLEELFNDNYCCEEDLLPKIA</sequence>
<name>A0A1R2AKE5_9CILI</name>